<accession>A0ABM1AF58</accession>
<feature type="region of interest" description="Disordered" evidence="1">
    <location>
        <begin position="245"/>
        <end position="284"/>
    </location>
</feature>
<organism evidence="3 4">
    <name type="scientific">Aplysia californica</name>
    <name type="common">California sea hare</name>
    <dbReference type="NCBI Taxonomy" id="6500"/>
    <lineage>
        <taxon>Eukaryota</taxon>
        <taxon>Metazoa</taxon>
        <taxon>Spiralia</taxon>
        <taxon>Lophotrochozoa</taxon>
        <taxon>Mollusca</taxon>
        <taxon>Gastropoda</taxon>
        <taxon>Heterobranchia</taxon>
        <taxon>Euthyneura</taxon>
        <taxon>Tectipleura</taxon>
        <taxon>Aplysiida</taxon>
        <taxon>Aplysioidea</taxon>
        <taxon>Aplysiidae</taxon>
        <taxon>Aplysia</taxon>
    </lineage>
</organism>
<evidence type="ECO:0000256" key="1">
    <source>
        <dbReference type="SAM" id="MobiDB-lite"/>
    </source>
</evidence>
<feature type="compositionally biased region" description="Low complexity" evidence="1">
    <location>
        <begin position="352"/>
        <end position="369"/>
    </location>
</feature>
<dbReference type="GeneID" id="106014031"/>
<feature type="domain" description="KIF14 four-helical bundle" evidence="2">
    <location>
        <begin position="56"/>
        <end position="149"/>
    </location>
</feature>
<feature type="compositionally biased region" description="Low complexity" evidence="1">
    <location>
        <begin position="428"/>
        <end position="464"/>
    </location>
</feature>
<protein>
    <submittedName>
        <fullName evidence="4">Mucin-21</fullName>
    </submittedName>
</protein>
<dbReference type="InterPro" id="IPR056523">
    <property type="entry name" value="4HB_KIF14"/>
</dbReference>
<name>A0ABM1AF58_APLCA</name>
<feature type="region of interest" description="Disordered" evidence="1">
    <location>
        <begin position="382"/>
        <end position="470"/>
    </location>
</feature>
<evidence type="ECO:0000313" key="4">
    <source>
        <dbReference type="RefSeq" id="XP_012946490.1"/>
    </source>
</evidence>
<feature type="region of interest" description="Disordered" evidence="1">
    <location>
        <begin position="509"/>
        <end position="528"/>
    </location>
</feature>
<feature type="compositionally biased region" description="Polar residues" evidence="1">
    <location>
        <begin position="382"/>
        <end position="427"/>
    </location>
</feature>
<evidence type="ECO:0000313" key="3">
    <source>
        <dbReference type="Proteomes" id="UP000694888"/>
    </source>
</evidence>
<feature type="region of interest" description="Disordered" evidence="1">
    <location>
        <begin position="349"/>
        <end position="369"/>
    </location>
</feature>
<dbReference type="RefSeq" id="XP_012946490.1">
    <property type="nucleotide sequence ID" value="XM_013091036.1"/>
</dbReference>
<dbReference type="Proteomes" id="UP000694888">
    <property type="component" value="Unplaced"/>
</dbReference>
<sequence length="566" mass="59724">MVRACKSLLSSVGQSLTALSFEESVADKVLSTCQRVQESTCVVVDRCGSETGWPRPMLQLVSDVSLLASHTTLWTSLHPALGTSSWLRDLTARAADQVKAIGHQSTSMLQGCEGKLSSLVVESGQRVTGACLALCRTCGELALATECHVLRLDHSHARGLGSVWLSEAVSQSFLSGCGQFAETTLRGALQSLDVCEGKCLRWRPAETDEGAVGGQWCEETPQRVRHVLACVRGLLHKTMDTQRQAGRWMDGVTGSSMTSSSSGREENDGEEEEGGDNGHQPPQYYSATYKRLQAVVGQVTALVDSCSLLVESAEPLVRGQGHDSKRLERCADLIQKSSQRLLAASSYTYTNSPSQSLSSSAAPLLSSSSSSSLSSSSAKSFLNTAQHPRAQTTVSSSESTSPIAWSQRGSKSSASSLGDTSGVTSTPSTASSKHSNNNSNNNSNTNTTSTSSSTPSSSSERSVSAGDTSQLTDVSLLSESQLSMLDAACQEVTLATSMFAEFARKTWSTSGGGAAERGRVTPRGGKRLLPVSPEKAVVTPAVSAAQLRKLNMVRTIALAGHQGRET</sequence>
<dbReference type="Pfam" id="PF23313">
    <property type="entry name" value="4HB_KIF14"/>
    <property type="match status" value="1"/>
</dbReference>
<feature type="compositionally biased region" description="Low complexity" evidence="1">
    <location>
        <begin position="253"/>
        <end position="262"/>
    </location>
</feature>
<evidence type="ECO:0000259" key="2">
    <source>
        <dbReference type="Pfam" id="PF23313"/>
    </source>
</evidence>
<reference evidence="4" key="1">
    <citation type="submission" date="2025-08" db="UniProtKB">
        <authorList>
            <consortium name="RefSeq"/>
        </authorList>
    </citation>
    <scope>IDENTIFICATION</scope>
</reference>
<keyword evidence="3" id="KW-1185">Reference proteome</keyword>
<gene>
    <name evidence="4" type="primary">LOC106014031</name>
</gene>
<proteinExistence type="predicted"/>